<reference evidence="4 5" key="2">
    <citation type="submission" date="2018-11" db="EMBL/GenBank/DDBJ databases">
        <authorList>
            <consortium name="Pathogen Informatics"/>
        </authorList>
    </citation>
    <scope>NUCLEOTIDE SEQUENCE [LARGE SCALE GENOMIC DNA]</scope>
</reference>
<comment type="similarity">
    <text evidence="1">Belongs to the CDPF1 family.</text>
</comment>
<dbReference type="InterPro" id="IPR018785">
    <property type="entry name" value="CDPF1_dom"/>
</dbReference>
<evidence type="ECO:0000313" key="4">
    <source>
        <dbReference type="EMBL" id="VDP25305.1"/>
    </source>
</evidence>
<evidence type="ECO:0000313" key="6">
    <source>
        <dbReference type="WBParaSite" id="SBAD_0001007201-mRNA-1"/>
    </source>
</evidence>
<evidence type="ECO:0000256" key="1">
    <source>
        <dbReference type="ARBA" id="ARBA00007917"/>
    </source>
</evidence>
<dbReference type="InterPro" id="IPR042426">
    <property type="entry name" value="CDPF1"/>
</dbReference>
<dbReference type="PANTHER" id="PTHR31849">
    <property type="entry name" value="CYSTEINE-RICH PDF MOTIF DOMAIN-CONTAINING PROTEIN 1"/>
    <property type="match status" value="1"/>
</dbReference>
<name>A0A183J1H5_9BILA</name>
<organism evidence="6">
    <name type="scientific">Soboliphyme baturini</name>
    <dbReference type="NCBI Taxonomy" id="241478"/>
    <lineage>
        <taxon>Eukaryota</taxon>
        <taxon>Metazoa</taxon>
        <taxon>Ecdysozoa</taxon>
        <taxon>Nematoda</taxon>
        <taxon>Enoplea</taxon>
        <taxon>Dorylaimia</taxon>
        <taxon>Dioctophymatida</taxon>
        <taxon>Dioctophymatoidea</taxon>
        <taxon>Soboliphymatidae</taxon>
        <taxon>Soboliphyme</taxon>
    </lineage>
</organism>
<feature type="domain" description="Cysteine-rich DPF motif" evidence="3">
    <location>
        <begin position="7"/>
        <end position="73"/>
    </location>
</feature>
<dbReference type="AlphaFoldDB" id="A0A183J1H5"/>
<dbReference type="PRINTS" id="PR01995">
    <property type="entry name" value="UPF0595"/>
</dbReference>
<dbReference type="Pfam" id="PF10170">
    <property type="entry name" value="C6_DPF"/>
    <property type="match status" value="1"/>
</dbReference>
<proteinExistence type="inferred from homology"/>
<sequence>MTEENVFTCYLCNFSSNYDYFGREPPWLPQIRFNEDLFIRKDPFAEPGTRKVINFITLGAICPSCGKSVCADSVGELNVE</sequence>
<dbReference type="PANTHER" id="PTHR31849:SF1">
    <property type="entry name" value="CYSTEINE-RICH DPF MOTIF DOMAIN-CONTAINING PROTEIN 1"/>
    <property type="match status" value="1"/>
</dbReference>
<evidence type="ECO:0000313" key="5">
    <source>
        <dbReference type="Proteomes" id="UP000270296"/>
    </source>
</evidence>
<accession>A0A183J1H5</accession>
<protein>
    <recommendedName>
        <fullName evidence="2">Cysteine-rich DPF motif domain-containing protein 1</fullName>
    </recommendedName>
</protein>
<keyword evidence="5" id="KW-1185">Reference proteome</keyword>
<evidence type="ECO:0000256" key="2">
    <source>
        <dbReference type="ARBA" id="ARBA00014801"/>
    </source>
</evidence>
<dbReference type="OrthoDB" id="191995at2759"/>
<dbReference type="WBParaSite" id="SBAD_0001007201-mRNA-1">
    <property type="protein sequence ID" value="SBAD_0001007201-mRNA-1"/>
    <property type="gene ID" value="SBAD_0001007201"/>
</dbReference>
<gene>
    <name evidence="4" type="ORF">SBAD_LOCUS9723</name>
</gene>
<dbReference type="Proteomes" id="UP000270296">
    <property type="component" value="Unassembled WGS sequence"/>
</dbReference>
<dbReference type="EMBL" id="UZAM01013082">
    <property type="protein sequence ID" value="VDP25305.1"/>
    <property type="molecule type" value="Genomic_DNA"/>
</dbReference>
<reference evidence="6" key="1">
    <citation type="submission" date="2016-06" db="UniProtKB">
        <authorList>
            <consortium name="WormBaseParasite"/>
        </authorList>
    </citation>
    <scope>IDENTIFICATION</scope>
</reference>
<evidence type="ECO:0000259" key="3">
    <source>
        <dbReference type="Pfam" id="PF10170"/>
    </source>
</evidence>